<dbReference type="PIRSF" id="PIRSF000709">
    <property type="entry name" value="6PFK_2-Ptase"/>
    <property type="match status" value="1"/>
</dbReference>
<name>A0A6J6HUV2_9ZZZZ</name>
<dbReference type="CDD" id="cd07067">
    <property type="entry name" value="HP_PGM_like"/>
    <property type="match status" value="1"/>
</dbReference>
<organism evidence="1">
    <name type="scientific">freshwater metagenome</name>
    <dbReference type="NCBI Taxonomy" id="449393"/>
    <lineage>
        <taxon>unclassified sequences</taxon>
        <taxon>metagenomes</taxon>
        <taxon>ecological metagenomes</taxon>
    </lineage>
</organism>
<dbReference type="AlphaFoldDB" id="A0A6J6HUV2"/>
<reference evidence="1" key="1">
    <citation type="submission" date="2020-05" db="EMBL/GenBank/DDBJ databases">
        <authorList>
            <person name="Chiriac C."/>
            <person name="Salcher M."/>
            <person name="Ghai R."/>
            <person name="Kavagutti S V."/>
        </authorList>
    </citation>
    <scope>NUCLEOTIDE SEQUENCE</scope>
</reference>
<evidence type="ECO:0000313" key="3">
    <source>
        <dbReference type="EMBL" id="CAB4912248.1"/>
    </source>
</evidence>
<dbReference type="Gene3D" id="3.40.50.1240">
    <property type="entry name" value="Phosphoglycerate mutase-like"/>
    <property type="match status" value="1"/>
</dbReference>
<dbReference type="InterPro" id="IPR013078">
    <property type="entry name" value="His_Pase_superF_clade-1"/>
</dbReference>
<evidence type="ECO:0000313" key="2">
    <source>
        <dbReference type="EMBL" id="CAB4657838.1"/>
    </source>
</evidence>
<protein>
    <submittedName>
        <fullName evidence="1">Unannotated protein</fullName>
    </submittedName>
</protein>
<dbReference type="SUPFAM" id="SSF53254">
    <property type="entry name" value="Phosphoglycerate mutase-like"/>
    <property type="match status" value="1"/>
</dbReference>
<gene>
    <name evidence="1" type="ORF">UFOPK1908_00336</name>
    <name evidence="2" type="ORF">UFOPK2282_00345</name>
    <name evidence="3" type="ORF">UFOPK3576_01204</name>
</gene>
<evidence type="ECO:0000313" key="1">
    <source>
        <dbReference type="EMBL" id="CAB4615295.1"/>
    </source>
</evidence>
<dbReference type="PANTHER" id="PTHR48100">
    <property type="entry name" value="BROAD-SPECIFICITY PHOSPHATASE YOR283W-RELATED"/>
    <property type="match status" value="1"/>
</dbReference>
<accession>A0A6J6HUV2</accession>
<dbReference type="Pfam" id="PF00300">
    <property type="entry name" value="His_Phos_1"/>
    <property type="match status" value="1"/>
</dbReference>
<dbReference type="EMBL" id="CAFBMO010000054">
    <property type="protein sequence ID" value="CAB4912248.1"/>
    <property type="molecule type" value="Genomic_DNA"/>
</dbReference>
<dbReference type="EMBL" id="CAEZVB010000007">
    <property type="protein sequence ID" value="CAB4615295.1"/>
    <property type="molecule type" value="Genomic_DNA"/>
</dbReference>
<sequence>MTGQIFLIRHGETKWSVSGKHTGSTDVPLTPKGKEAARALVNVVPKNPDLVLCSPLLRAQHTAALAGLVVTRIEPNLIEWDYGNYEGRTTAEIRAELKDPSWLIWDYPIPNGEQLTDVALRVDRVIAELIPIVQSGGTVALVAHGHVLRILTARWLGLSPINGRLFALSPATVSTLGFEHEQRVITMWNAPA</sequence>
<dbReference type="InterPro" id="IPR050275">
    <property type="entry name" value="PGM_Phosphatase"/>
</dbReference>
<dbReference type="EMBL" id="CAEZWR010000026">
    <property type="protein sequence ID" value="CAB4657838.1"/>
    <property type="molecule type" value="Genomic_DNA"/>
</dbReference>
<dbReference type="GO" id="GO:0070297">
    <property type="term" value="P:regulation of phosphorelay signal transduction system"/>
    <property type="evidence" value="ECO:0007669"/>
    <property type="project" value="TreeGrafter"/>
</dbReference>
<dbReference type="PANTHER" id="PTHR48100:SF15">
    <property type="entry name" value="SEDOHEPTULOSE 1,7-BISPHOSPHATASE"/>
    <property type="match status" value="1"/>
</dbReference>
<proteinExistence type="predicted"/>
<dbReference type="SMART" id="SM00855">
    <property type="entry name" value="PGAM"/>
    <property type="match status" value="1"/>
</dbReference>
<dbReference type="InterPro" id="IPR029033">
    <property type="entry name" value="His_PPase_superfam"/>
</dbReference>
<dbReference type="GO" id="GO:0101006">
    <property type="term" value="F:protein histidine phosphatase activity"/>
    <property type="evidence" value="ECO:0007669"/>
    <property type="project" value="TreeGrafter"/>
</dbReference>